<keyword evidence="5" id="KW-0560">Oxidoreductase</keyword>
<keyword evidence="9" id="KW-1185">Reference proteome</keyword>
<gene>
    <name evidence="8" type="ORF">D7I44_16670</name>
</gene>
<evidence type="ECO:0000259" key="6">
    <source>
        <dbReference type="Pfam" id="PF01243"/>
    </source>
</evidence>
<accession>A0A387BV55</accession>
<dbReference type="GO" id="GO:0010181">
    <property type="term" value="F:FMN binding"/>
    <property type="evidence" value="ECO:0007669"/>
    <property type="project" value="InterPro"/>
</dbReference>
<dbReference type="OrthoDB" id="9780392at2"/>
<feature type="domain" description="Pyridoxine 5'-phosphate oxidase dimerisation C-terminal" evidence="7">
    <location>
        <begin position="165"/>
        <end position="202"/>
    </location>
</feature>
<sequence length="205" mass="22349">MSLPGMFGRDLEDTDASPADPLALLGMWLPDPADPVKPLMTLSTMGLDGYPDARTVLLSAFDGRLLRFHTDARSRKASELAAVPRATMTLVWPDAARQVVVTGDVAPEAPAEAAETYPTRSRALQLLAWLNTDELAARPAAERQAAWARFDAEHAETPLVPPSTWVGFTLAPRRVVFWRGHAEGPSNRIMYTSGEDGWSIERKAG</sequence>
<evidence type="ECO:0000256" key="2">
    <source>
        <dbReference type="ARBA" id="ARBA00007301"/>
    </source>
</evidence>
<evidence type="ECO:0000313" key="9">
    <source>
        <dbReference type="Proteomes" id="UP000275069"/>
    </source>
</evidence>
<dbReference type="Gene3D" id="2.30.110.10">
    <property type="entry name" value="Electron Transport, Fmn-binding Protein, Chain A"/>
    <property type="match status" value="1"/>
</dbReference>
<dbReference type="Pfam" id="PF10590">
    <property type="entry name" value="PNP_phzG_C"/>
    <property type="match status" value="1"/>
</dbReference>
<dbReference type="SUPFAM" id="SSF50475">
    <property type="entry name" value="FMN-binding split barrel"/>
    <property type="match status" value="1"/>
</dbReference>
<organism evidence="8 9">
    <name type="scientific">Gryllotalpicola protaetiae</name>
    <dbReference type="NCBI Taxonomy" id="2419771"/>
    <lineage>
        <taxon>Bacteria</taxon>
        <taxon>Bacillati</taxon>
        <taxon>Actinomycetota</taxon>
        <taxon>Actinomycetes</taxon>
        <taxon>Micrococcales</taxon>
        <taxon>Microbacteriaceae</taxon>
        <taxon>Gryllotalpicola</taxon>
    </lineage>
</organism>
<reference evidence="8 9" key="1">
    <citation type="submission" date="2018-09" db="EMBL/GenBank/DDBJ databases">
        <title>Genome sequencing of strain 2DFW10M-5.</title>
        <authorList>
            <person name="Heo J."/>
            <person name="Kim S.-J."/>
            <person name="Kwon S.-W."/>
        </authorList>
    </citation>
    <scope>NUCLEOTIDE SEQUENCE [LARGE SCALE GENOMIC DNA]</scope>
    <source>
        <strain evidence="8 9">2DFW10M-5</strain>
    </source>
</reference>
<dbReference type="InterPro" id="IPR019576">
    <property type="entry name" value="Pyridoxamine_oxidase_dimer_C"/>
</dbReference>
<keyword evidence="4" id="KW-0288">FMN</keyword>
<evidence type="ECO:0000259" key="7">
    <source>
        <dbReference type="Pfam" id="PF10590"/>
    </source>
</evidence>
<dbReference type="GO" id="GO:0008615">
    <property type="term" value="P:pyridoxine biosynthetic process"/>
    <property type="evidence" value="ECO:0007669"/>
    <property type="project" value="InterPro"/>
</dbReference>
<keyword evidence="3" id="KW-0285">Flavoprotein</keyword>
<evidence type="ECO:0000256" key="1">
    <source>
        <dbReference type="ARBA" id="ARBA00001917"/>
    </source>
</evidence>
<dbReference type="GO" id="GO:0004733">
    <property type="term" value="F:pyridoxamine phosphate oxidase activity"/>
    <property type="evidence" value="ECO:0007669"/>
    <property type="project" value="InterPro"/>
</dbReference>
<evidence type="ECO:0000313" key="8">
    <source>
        <dbReference type="EMBL" id="AYG04990.1"/>
    </source>
</evidence>
<dbReference type="Proteomes" id="UP000275069">
    <property type="component" value="Chromosome"/>
</dbReference>
<comment type="cofactor">
    <cofactor evidence="1">
        <name>FMN</name>
        <dbReference type="ChEBI" id="CHEBI:58210"/>
    </cofactor>
</comment>
<dbReference type="InterPro" id="IPR012349">
    <property type="entry name" value="Split_barrel_FMN-bd"/>
</dbReference>
<name>A0A387BV55_9MICO</name>
<dbReference type="Pfam" id="PF01243">
    <property type="entry name" value="PNPOx_N"/>
    <property type="match status" value="1"/>
</dbReference>
<dbReference type="InterPro" id="IPR000659">
    <property type="entry name" value="Pyridox_Oxase"/>
</dbReference>
<dbReference type="InterPro" id="IPR011576">
    <property type="entry name" value="Pyridox_Oxase_N"/>
</dbReference>
<dbReference type="EMBL" id="CP032624">
    <property type="protein sequence ID" value="AYG04990.1"/>
    <property type="molecule type" value="Genomic_DNA"/>
</dbReference>
<dbReference type="KEGG" id="gry:D7I44_16670"/>
<protein>
    <submittedName>
        <fullName evidence="8">Pyridoxine 5'-phosphate oxidase</fullName>
    </submittedName>
</protein>
<comment type="similarity">
    <text evidence="2">Belongs to the pyridoxamine 5'-phosphate oxidase family.</text>
</comment>
<evidence type="ECO:0000256" key="3">
    <source>
        <dbReference type="ARBA" id="ARBA00022630"/>
    </source>
</evidence>
<proteinExistence type="inferred from homology"/>
<evidence type="ECO:0000256" key="4">
    <source>
        <dbReference type="ARBA" id="ARBA00022643"/>
    </source>
</evidence>
<feature type="domain" description="Pyridoxamine 5'-phosphate oxidase N-terminal" evidence="6">
    <location>
        <begin position="38"/>
        <end position="148"/>
    </location>
</feature>
<dbReference type="PANTHER" id="PTHR10851:SF0">
    <property type="entry name" value="PYRIDOXINE-5'-PHOSPHATE OXIDASE"/>
    <property type="match status" value="1"/>
</dbReference>
<dbReference type="AlphaFoldDB" id="A0A387BV55"/>
<dbReference type="PANTHER" id="PTHR10851">
    <property type="entry name" value="PYRIDOXINE-5-PHOSPHATE OXIDASE"/>
    <property type="match status" value="1"/>
</dbReference>
<evidence type="ECO:0000256" key="5">
    <source>
        <dbReference type="ARBA" id="ARBA00023002"/>
    </source>
</evidence>